<protein>
    <submittedName>
        <fullName evidence="2">Uncharacterized protein</fullName>
    </submittedName>
</protein>
<keyword evidence="1" id="KW-0175">Coiled coil</keyword>
<sequence>MAFSVDSNVNMIRYLGTEKMNEIVEEMPKDLLEVVSNIVATVDKEGRGPNGKIDMAKTVNIQYSPQIQRTASRIRMIIGSSIDPTIAASWLVSEILGLFENFSDAIKVIKKRLMFPEERDLMEPLRKAEKIVDEALNKMRAQFKNMKKIRTKAVQKECHNCTGILAKQEKAFFEKNASQIKLEELKKELEGIESENGILVGSIQSLQANCRGLEETKRMFKQKTLEAQEAQRRWEEIKNARASRDMEHLMNEKVKLESEAARQERMIQQNEEQIESNRQQLVKLEEENQLGQTVTARLEQQYEEVANENTKTKAEIDEIVAALEHQKNVEKNRKEQEARTMKELQMKMLPSTKFSPFNTQPTPEYNKQYAESGNQKFNLPTKNSREVQIKETIPKATYTCQNPSEPWSQLRSVLDLHRSCNQERNQEVTVNVYSSTQVREYHHNVGNDLTNRNLPHSKMQNSQMNQSTSSTAPNLRISMENQSRALNNLSLELSAIQNTHMKKSITANVYSPPQVREHQHLVDNYYRNRNLQRNTMQNLHMNQSLPRTPSTGFNGQNSMENLQRSAIQITHMKQSHTDTAHNQQNGKKYLLHVENALNNLNAKDCQLNVDNGAYNYNLQRIAMQVSQLKQLTSASAYNLRSSMENVPRVEKGAYNFNFQRSAIQNPHMKRPATATAYDNKDIMKYLENGLNDLNLQNSIMNGQEGNQANTKTAYTQQNTNHYQPHMENGLSNFEIQSIQENASSSTAEYTRTMMPFFPLLSNLYDCPRCGKKVVKHDRDSLCADCEFR</sequence>
<gene>
    <name evidence="2" type="ORF">L5515_018441</name>
</gene>
<keyword evidence="3" id="KW-1185">Reference proteome</keyword>
<feature type="coiled-coil region" evidence="1">
    <location>
        <begin position="175"/>
        <end position="347"/>
    </location>
</feature>
<evidence type="ECO:0000313" key="3">
    <source>
        <dbReference type="Proteomes" id="UP000829354"/>
    </source>
</evidence>
<organism evidence="2 3">
    <name type="scientific">Caenorhabditis briggsae</name>
    <dbReference type="NCBI Taxonomy" id="6238"/>
    <lineage>
        <taxon>Eukaryota</taxon>
        <taxon>Metazoa</taxon>
        <taxon>Ecdysozoa</taxon>
        <taxon>Nematoda</taxon>
        <taxon>Chromadorea</taxon>
        <taxon>Rhabditida</taxon>
        <taxon>Rhabditina</taxon>
        <taxon>Rhabditomorpha</taxon>
        <taxon>Rhabditoidea</taxon>
        <taxon>Rhabditidae</taxon>
        <taxon>Peloderinae</taxon>
        <taxon>Caenorhabditis</taxon>
    </lineage>
</organism>
<reference evidence="2 3" key="1">
    <citation type="submission" date="2022-04" db="EMBL/GenBank/DDBJ databases">
        <title>Chromosome-level reference genomes for two strains of Caenorhabditis briggsae: an improved platform for comparative genomics.</title>
        <authorList>
            <person name="Stevens L."/>
            <person name="Andersen E."/>
        </authorList>
    </citation>
    <scope>NUCLEOTIDE SEQUENCE [LARGE SCALE GENOMIC DNA]</scope>
    <source>
        <strain evidence="2">VX34</strain>
        <tissue evidence="2">Whole-organism</tissue>
    </source>
</reference>
<evidence type="ECO:0000256" key="1">
    <source>
        <dbReference type="SAM" id="Coils"/>
    </source>
</evidence>
<dbReference type="EMBL" id="CP092625">
    <property type="protein sequence ID" value="UMM42725.1"/>
    <property type="molecule type" value="Genomic_DNA"/>
</dbReference>
<name>A0AAE9JSA0_CAEBR</name>
<dbReference type="AlphaFoldDB" id="A0AAE9JSA0"/>
<dbReference type="Proteomes" id="UP000829354">
    <property type="component" value="Chromosome X"/>
</dbReference>
<proteinExistence type="predicted"/>
<accession>A0AAE9JSA0</accession>
<evidence type="ECO:0000313" key="2">
    <source>
        <dbReference type="EMBL" id="UMM42725.1"/>
    </source>
</evidence>